<dbReference type="InterPro" id="IPR001202">
    <property type="entry name" value="WW_dom"/>
</dbReference>
<feature type="compositionally biased region" description="Basic and acidic residues" evidence="1">
    <location>
        <begin position="11"/>
        <end position="38"/>
    </location>
</feature>
<feature type="domain" description="WW" evidence="2">
    <location>
        <begin position="119"/>
        <end position="153"/>
    </location>
</feature>
<evidence type="ECO:0000259" key="2">
    <source>
        <dbReference type="PROSITE" id="PS50020"/>
    </source>
</evidence>
<dbReference type="PROSITE" id="PS50020">
    <property type="entry name" value="WW_DOMAIN_2"/>
    <property type="match status" value="1"/>
</dbReference>
<protein>
    <submittedName>
        <fullName evidence="3">Ww domain containing protein</fullName>
    </submittedName>
</protein>
<feature type="compositionally biased region" description="Basic and acidic residues" evidence="1">
    <location>
        <begin position="64"/>
        <end position="73"/>
    </location>
</feature>
<dbReference type="GeneID" id="25980579"/>
<proteinExistence type="predicted"/>
<dbReference type="EMBL" id="GL629801">
    <property type="protein sequence ID" value="EFX00073.1"/>
    <property type="molecule type" value="Genomic_DNA"/>
</dbReference>
<feature type="compositionally biased region" description="Basic and acidic residues" evidence="1">
    <location>
        <begin position="261"/>
        <end position="283"/>
    </location>
</feature>
<evidence type="ECO:0000313" key="4">
    <source>
        <dbReference type="Proteomes" id="UP000007796"/>
    </source>
</evidence>
<organism evidence="4">
    <name type="scientific">Grosmannia clavigera (strain kw1407 / UAMH 11150)</name>
    <name type="common">Blue stain fungus</name>
    <name type="synonym">Graphiocladiella clavigera</name>
    <dbReference type="NCBI Taxonomy" id="655863"/>
    <lineage>
        <taxon>Eukaryota</taxon>
        <taxon>Fungi</taxon>
        <taxon>Dikarya</taxon>
        <taxon>Ascomycota</taxon>
        <taxon>Pezizomycotina</taxon>
        <taxon>Sordariomycetes</taxon>
        <taxon>Sordariomycetidae</taxon>
        <taxon>Ophiostomatales</taxon>
        <taxon>Ophiostomataceae</taxon>
        <taxon>Leptographium</taxon>
    </lineage>
</organism>
<dbReference type="OrthoDB" id="2444812at2759"/>
<dbReference type="RefSeq" id="XP_014169555.1">
    <property type="nucleotide sequence ID" value="XM_014314080.1"/>
</dbReference>
<sequence length="301" mass="32407">MAPSLENRAVAMDEAHADQKPDDTNAIEESRTETKSQAEESQPCTSSSPPHEDAAAESEQSENGTEHKERGEVSEGEDEDENAKSKDGSAKATSDTDAEAAGEDAAAPPPLPDEPLPEVQEDDGWDPMWSEEHKSWFFFNRFTKQTQWENPRVPTADEAAAAAAATVAASGGYNPAIHGDYDPNAWYAKGLSAEADAKSDVVDGADEDAAIAAAAAAASAILNGGSVEDADGRGESQFSHDAKARRQMNAFFDMDAAASSHDGRSLKAERSGKKPTRAELKAFKEKRRVRKEEKRRAWLRD</sequence>
<dbReference type="InterPro" id="IPR036020">
    <property type="entry name" value="WW_dom_sf"/>
</dbReference>
<dbReference type="PROSITE" id="PS01159">
    <property type="entry name" value="WW_DOMAIN_1"/>
    <property type="match status" value="1"/>
</dbReference>
<dbReference type="Proteomes" id="UP000007796">
    <property type="component" value="Unassembled WGS sequence"/>
</dbReference>
<dbReference type="STRING" id="655863.F0XQ29"/>
<gene>
    <name evidence="3" type="ORF">CMQ_7075</name>
</gene>
<feature type="compositionally biased region" description="Polar residues" evidence="1">
    <location>
        <begin position="39"/>
        <end position="49"/>
    </location>
</feature>
<evidence type="ECO:0000313" key="3">
    <source>
        <dbReference type="EMBL" id="EFX00073.1"/>
    </source>
</evidence>
<feature type="region of interest" description="Disordered" evidence="1">
    <location>
        <begin position="259"/>
        <end position="286"/>
    </location>
</feature>
<dbReference type="Gene3D" id="2.20.70.10">
    <property type="match status" value="1"/>
</dbReference>
<feature type="region of interest" description="Disordered" evidence="1">
    <location>
        <begin position="1"/>
        <end position="128"/>
    </location>
</feature>
<dbReference type="eggNOG" id="ENOG502RXNF">
    <property type="taxonomic scope" value="Eukaryota"/>
</dbReference>
<keyword evidence="4" id="KW-1185">Reference proteome</keyword>
<dbReference type="HOGENOM" id="CLU_061843_0_1_1"/>
<reference evidence="3 4" key="1">
    <citation type="journal article" date="2011" name="Proc. Natl. Acad. Sci. U.S.A.">
        <title>Genome and transcriptome analyses of the mountain pine beetle-fungal symbiont Grosmannia clavigera, a lodgepole pine pathogen.</title>
        <authorList>
            <person name="DiGuistini S."/>
            <person name="Wang Y."/>
            <person name="Liao N.Y."/>
            <person name="Taylor G."/>
            <person name="Tanguay P."/>
            <person name="Feau N."/>
            <person name="Henrissat B."/>
            <person name="Chan S.K."/>
            <person name="Hesse-Orce U."/>
            <person name="Alamouti S.M."/>
            <person name="Tsui C.K.M."/>
            <person name="Docking R.T."/>
            <person name="Levasseur A."/>
            <person name="Haridas S."/>
            <person name="Robertson G."/>
            <person name="Birol I."/>
            <person name="Holt R.A."/>
            <person name="Marra M.A."/>
            <person name="Hamelin R.C."/>
            <person name="Hirst M."/>
            <person name="Jones S.J.M."/>
            <person name="Bohlmann J."/>
            <person name="Breuil C."/>
        </authorList>
    </citation>
    <scope>NUCLEOTIDE SEQUENCE [LARGE SCALE GENOMIC DNA]</scope>
    <source>
        <strain evidence="4">kw1407 / UAMH 11150</strain>
    </source>
</reference>
<evidence type="ECO:0000256" key="1">
    <source>
        <dbReference type="SAM" id="MobiDB-lite"/>
    </source>
</evidence>
<dbReference type="AlphaFoldDB" id="F0XQ29"/>
<dbReference type="InParanoid" id="F0XQ29"/>
<feature type="compositionally biased region" description="Acidic residues" evidence="1">
    <location>
        <begin position="115"/>
        <end position="125"/>
    </location>
</feature>
<dbReference type="SUPFAM" id="SSF51045">
    <property type="entry name" value="WW domain"/>
    <property type="match status" value="1"/>
</dbReference>
<name>F0XQ29_GROCL</name>
<accession>F0XQ29</accession>